<dbReference type="PANTHER" id="PTHR38440:SF1">
    <property type="entry name" value="UPF0398 PROTEIN SPR0331"/>
    <property type="match status" value="1"/>
</dbReference>
<gene>
    <name evidence="1" type="ORF">C801_04061</name>
</gene>
<name>R9HVF4_BACUN</name>
<dbReference type="SUPFAM" id="SSF102405">
    <property type="entry name" value="MCP/YpsA-like"/>
    <property type="match status" value="1"/>
</dbReference>
<evidence type="ECO:0000313" key="1">
    <source>
        <dbReference type="EMBL" id="EOS05130.1"/>
    </source>
</evidence>
<dbReference type="PANTHER" id="PTHR38440">
    <property type="entry name" value="UPF0398 PROTEIN YPSA"/>
    <property type="match status" value="1"/>
</dbReference>
<dbReference type="Proteomes" id="UP000014212">
    <property type="component" value="Unassembled WGS sequence"/>
</dbReference>
<sequence>MATSDLFGEETIFRYQYEHPNGKCFKATGSTLQECRVQCNQWLKAYSVAFTGHRTSRILAAAGNNRHILETLTLRTHTHLHTLCVAGYHTYLCGMSEGFDLMAAEQVNILKTVFDGVRLIAVVPFRGQEACFSLNDQKRYYQILEEADETVILSDTYFEGCFTKRNDYLLRYAGRVLACFDGAFYGGTAYTVRKATMKGILMDNIY</sequence>
<organism evidence="1 2">
    <name type="scientific">Bacteroides uniformis dnLKV2</name>
    <dbReference type="NCBI Taxonomy" id="1235787"/>
    <lineage>
        <taxon>Bacteria</taxon>
        <taxon>Pseudomonadati</taxon>
        <taxon>Bacteroidota</taxon>
        <taxon>Bacteroidia</taxon>
        <taxon>Bacteroidales</taxon>
        <taxon>Bacteroidaceae</taxon>
        <taxon>Bacteroides</taxon>
    </lineage>
</organism>
<reference evidence="1 2" key="1">
    <citation type="submission" date="2013-04" db="EMBL/GenBank/DDBJ databases">
        <title>The Genome Sequence of Bacteroides uniformis dnLKV2.</title>
        <authorList>
            <consortium name="The Broad Institute Genomics Platform"/>
            <consortium name="The Broad Institute Genome Sequencing Center for Infectious Disease"/>
            <person name="Earl A."/>
            <person name="Xavier R."/>
            <person name="Kuhn K."/>
            <person name="Stappenbeck T."/>
            <person name="Walker B."/>
            <person name="Young S."/>
            <person name="Zeng Q."/>
            <person name="Gargeya S."/>
            <person name="Fitzgerald M."/>
            <person name="Haas B."/>
            <person name="Abouelleil A."/>
            <person name="Allen A.W."/>
            <person name="Alvarado L."/>
            <person name="Arachchi H.M."/>
            <person name="Berlin A.M."/>
            <person name="Chapman S.B."/>
            <person name="Gainer-Dewar J."/>
            <person name="Goldberg J."/>
            <person name="Griggs A."/>
            <person name="Gujja S."/>
            <person name="Hansen M."/>
            <person name="Howarth C."/>
            <person name="Imamovic A."/>
            <person name="Ireland A."/>
            <person name="Larimer J."/>
            <person name="McCowan C."/>
            <person name="Murphy C."/>
            <person name="Pearson M."/>
            <person name="Poon T.W."/>
            <person name="Priest M."/>
            <person name="Roberts A."/>
            <person name="Saif S."/>
            <person name="Shea T."/>
            <person name="Sisk P."/>
            <person name="Sykes S."/>
            <person name="Wortman J."/>
            <person name="Nusbaum C."/>
            <person name="Birren B."/>
        </authorList>
    </citation>
    <scope>NUCLEOTIDE SEQUENCE [LARGE SCALE GENOMIC DNA]</scope>
    <source>
        <strain evidence="2">dnLKV2</strain>
    </source>
</reference>
<dbReference type="AlphaFoldDB" id="R9HVF4"/>
<dbReference type="PATRIC" id="fig|1235787.3.peg.4125"/>
<dbReference type="Pfam" id="PF06908">
    <property type="entry name" value="YpsA"/>
    <property type="match status" value="1"/>
</dbReference>
<dbReference type="Gene3D" id="3.40.50.450">
    <property type="match status" value="1"/>
</dbReference>
<dbReference type="InterPro" id="IPR010697">
    <property type="entry name" value="YspA"/>
</dbReference>
<dbReference type="EMBL" id="ASSO01000014">
    <property type="protein sequence ID" value="EOS05130.1"/>
    <property type="molecule type" value="Genomic_DNA"/>
</dbReference>
<accession>R9HVF4</accession>
<evidence type="ECO:0008006" key="3">
    <source>
        <dbReference type="Google" id="ProtNLM"/>
    </source>
</evidence>
<evidence type="ECO:0000313" key="2">
    <source>
        <dbReference type="Proteomes" id="UP000014212"/>
    </source>
</evidence>
<dbReference type="HOGENOM" id="CLU_108363_2_0_10"/>
<protein>
    <recommendedName>
        <fullName evidence="3">DUF1273 domain-containing protein</fullName>
    </recommendedName>
</protein>
<proteinExistence type="predicted"/>
<comment type="caution">
    <text evidence="1">The sequence shown here is derived from an EMBL/GenBank/DDBJ whole genome shotgun (WGS) entry which is preliminary data.</text>
</comment>